<proteinExistence type="predicted"/>
<feature type="domain" description="Ribonuclease H1 N-terminal" evidence="2">
    <location>
        <begin position="150"/>
        <end position="190"/>
    </location>
</feature>
<evidence type="ECO:0000256" key="1">
    <source>
        <dbReference type="SAM" id="Phobius"/>
    </source>
</evidence>
<reference evidence="3 4" key="1">
    <citation type="journal article" date="2023" name="G3 (Bethesda)">
        <title>A chromosome-length genome assembly and annotation of blackberry (Rubus argutus, cv. 'Hillquist').</title>
        <authorList>
            <person name="Bruna T."/>
            <person name="Aryal R."/>
            <person name="Dudchenko O."/>
            <person name="Sargent D.J."/>
            <person name="Mead D."/>
            <person name="Buti M."/>
            <person name="Cavallini A."/>
            <person name="Hytonen T."/>
            <person name="Andres J."/>
            <person name="Pham M."/>
            <person name="Weisz D."/>
            <person name="Mascagni F."/>
            <person name="Usai G."/>
            <person name="Natali L."/>
            <person name="Bassil N."/>
            <person name="Fernandez G.E."/>
            <person name="Lomsadze A."/>
            <person name="Armour M."/>
            <person name="Olukolu B."/>
            <person name="Poorten T."/>
            <person name="Britton C."/>
            <person name="Davik J."/>
            <person name="Ashrafi H."/>
            <person name="Aiden E.L."/>
            <person name="Borodovsky M."/>
            <person name="Worthington M."/>
        </authorList>
    </citation>
    <scope>NUCLEOTIDE SEQUENCE [LARGE SCALE GENOMIC DNA]</scope>
    <source>
        <strain evidence="3">PI 553951</strain>
    </source>
</reference>
<protein>
    <recommendedName>
        <fullName evidence="2">Ribonuclease H1 N-terminal domain-containing protein</fullName>
    </recommendedName>
</protein>
<evidence type="ECO:0000259" key="2">
    <source>
        <dbReference type="Pfam" id="PF01693"/>
    </source>
</evidence>
<sequence length="240" mass="27879">MGGSFSRMTELINDTDEELEIRECVDGDPNGEYAVPILLRAREQKKIRATKFTDRRIGSTRSRDIKIMRNGSLPGEIFLPDDFRLNKQFIFRIENERLVVDTVKSEGMSDELHRLKMLASFRRSNSNLREIRMAGHHPVSMPTLDISHGRFYVVFKGRKPGIYHTWHDCEEQKHGSSEFLFQEYDTFGEANIQLNKYMMTQHLINVVPVGDTARNHWEMFLFGMVLGILVSIIFGKYMGK</sequence>
<dbReference type="Pfam" id="PF01693">
    <property type="entry name" value="Cauli_VI"/>
    <property type="match status" value="1"/>
</dbReference>
<accession>A0AAW1WD16</accession>
<feature type="transmembrane region" description="Helical" evidence="1">
    <location>
        <begin position="219"/>
        <end position="239"/>
    </location>
</feature>
<gene>
    <name evidence="3" type="ORF">M0R45_030058</name>
</gene>
<dbReference type="InterPro" id="IPR011320">
    <property type="entry name" value="RNase_H1_N"/>
</dbReference>
<name>A0AAW1WD16_RUBAR</name>
<dbReference type="SUPFAM" id="SSF55658">
    <property type="entry name" value="L9 N-domain-like"/>
    <property type="match status" value="1"/>
</dbReference>
<evidence type="ECO:0000313" key="4">
    <source>
        <dbReference type="Proteomes" id="UP001457282"/>
    </source>
</evidence>
<keyword evidence="1" id="KW-0472">Membrane</keyword>
<dbReference type="Gene3D" id="3.40.970.10">
    <property type="entry name" value="Ribonuclease H1, N-terminal domain"/>
    <property type="match status" value="1"/>
</dbReference>
<organism evidence="3 4">
    <name type="scientific">Rubus argutus</name>
    <name type="common">Southern blackberry</name>
    <dbReference type="NCBI Taxonomy" id="59490"/>
    <lineage>
        <taxon>Eukaryota</taxon>
        <taxon>Viridiplantae</taxon>
        <taxon>Streptophyta</taxon>
        <taxon>Embryophyta</taxon>
        <taxon>Tracheophyta</taxon>
        <taxon>Spermatophyta</taxon>
        <taxon>Magnoliopsida</taxon>
        <taxon>eudicotyledons</taxon>
        <taxon>Gunneridae</taxon>
        <taxon>Pentapetalae</taxon>
        <taxon>rosids</taxon>
        <taxon>fabids</taxon>
        <taxon>Rosales</taxon>
        <taxon>Rosaceae</taxon>
        <taxon>Rosoideae</taxon>
        <taxon>Rosoideae incertae sedis</taxon>
        <taxon>Rubus</taxon>
    </lineage>
</organism>
<keyword evidence="4" id="KW-1185">Reference proteome</keyword>
<dbReference type="Proteomes" id="UP001457282">
    <property type="component" value="Unassembled WGS sequence"/>
</dbReference>
<dbReference type="InterPro" id="IPR009027">
    <property type="entry name" value="Ribosomal_bL9/RNase_H1_N"/>
</dbReference>
<dbReference type="AlphaFoldDB" id="A0AAW1WD16"/>
<comment type="caution">
    <text evidence="3">The sequence shown here is derived from an EMBL/GenBank/DDBJ whole genome shotgun (WGS) entry which is preliminary data.</text>
</comment>
<keyword evidence="1" id="KW-1133">Transmembrane helix</keyword>
<keyword evidence="1" id="KW-0812">Transmembrane</keyword>
<dbReference type="InterPro" id="IPR037056">
    <property type="entry name" value="RNase_H1_N_sf"/>
</dbReference>
<dbReference type="EMBL" id="JBEDUW010000006">
    <property type="protein sequence ID" value="KAK9921553.1"/>
    <property type="molecule type" value="Genomic_DNA"/>
</dbReference>
<evidence type="ECO:0000313" key="3">
    <source>
        <dbReference type="EMBL" id="KAK9921553.1"/>
    </source>
</evidence>